<keyword evidence="5" id="KW-0732">Signal</keyword>
<dbReference type="STRING" id="503106.A0A218YTR4"/>
<organism evidence="7 8">
    <name type="scientific">Diplocarpon coronariae</name>
    <dbReference type="NCBI Taxonomy" id="2795749"/>
    <lineage>
        <taxon>Eukaryota</taxon>
        <taxon>Fungi</taxon>
        <taxon>Dikarya</taxon>
        <taxon>Ascomycota</taxon>
        <taxon>Pezizomycotina</taxon>
        <taxon>Leotiomycetes</taxon>
        <taxon>Helotiales</taxon>
        <taxon>Drepanopezizaceae</taxon>
        <taxon>Diplocarpon</taxon>
    </lineage>
</organism>
<dbReference type="CDD" id="cd20304">
    <property type="entry name" value="cupin_OxDC_N"/>
    <property type="match status" value="1"/>
</dbReference>
<dbReference type="InterPro" id="IPR011051">
    <property type="entry name" value="RmlC_Cupin_sf"/>
</dbReference>
<proteinExistence type="predicted"/>
<dbReference type="InterPro" id="IPR017774">
    <property type="entry name" value="Bicupin_oxalate_deCO2ase/Oxase"/>
</dbReference>
<evidence type="ECO:0000256" key="4">
    <source>
        <dbReference type="SAM" id="MobiDB-lite"/>
    </source>
</evidence>
<evidence type="ECO:0000256" key="5">
    <source>
        <dbReference type="SAM" id="SignalP"/>
    </source>
</evidence>
<dbReference type="InterPro" id="IPR051610">
    <property type="entry name" value="GPI/OXD"/>
</dbReference>
<reference evidence="7 8" key="1">
    <citation type="submission" date="2017-04" db="EMBL/GenBank/DDBJ databases">
        <title>Draft genome sequence of Marssonina coronaria NL1: causal agent of apple blotch.</title>
        <authorList>
            <person name="Cheng Q."/>
        </authorList>
    </citation>
    <scope>NUCLEOTIDE SEQUENCE [LARGE SCALE GENOMIC DNA]</scope>
    <source>
        <strain evidence="7 8">NL1</strain>
    </source>
</reference>
<protein>
    <recommendedName>
        <fullName evidence="6">Cupin type-1 domain-containing protein</fullName>
    </recommendedName>
</protein>
<name>A0A218YTR4_9HELO</name>
<feature type="binding site" evidence="3">
    <location>
        <position position="173"/>
    </location>
    <ligand>
        <name>Mn(2+)</name>
        <dbReference type="ChEBI" id="CHEBI:29035"/>
        <label>1</label>
    </ligand>
</feature>
<dbReference type="AlphaFoldDB" id="A0A218YTR4"/>
<dbReference type="GO" id="GO:0046872">
    <property type="term" value="F:metal ion binding"/>
    <property type="evidence" value="ECO:0007669"/>
    <property type="project" value="UniProtKB-KW"/>
</dbReference>
<evidence type="ECO:0000256" key="2">
    <source>
        <dbReference type="PIRSR" id="PIRSR617774-1"/>
    </source>
</evidence>
<dbReference type="PANTHER" id="PTHR35848">
    <property type="entry name" value="OXALATE-BINDING PROTEIN"/>
    <property type="match status" value="1"/>
</dbReference>
<dbReference type="PANTHER" id="PTHR35848:SF9">
    <property type="entry name" value="SLL1358 PROTEIN"/>
    <property type="match status" value="1"/>
</dbReference>
<accession>A0A218YTR4</accession>
<evidence type="ECO:0000259" key="6">
    <source>
        <dbReference type="SMART" id="SM00835"/>
    </source>
</evidence>
<evidence type="ECO:0000256" key="3">
    <source>
        <dbReference type="PIRSR" id="PIRSR617774-2"/>
    </source>
</evidence>
<dbReference type="Gene3D" id="2.60.120.10">
    <property type="entry name" value="Jelly Rolls"/>
    <property type="match status" value="2"/>
</dbReference>
<feature type="binding site" evidence="3">
    <location>
        <position position="216"/>
    </location>
    <ligand>
        <name>Mn(2+)</name>
        <dbReference type="ChEBI" id="CHEBI:29035"/>
        <label>1</label>
    </ligand>
</feature>
<dbReference type="SMART" id="SM00835">
    <property type="entry name" value="Cupin_1"/>
    <property type="match status" value="2"/>
</dbReference>
<keyword evidence="3" id="KW-0464">Manganese</keyword>
<evidence type="ECO:0000313" key="8">
    <source>
        <dbReference type="Proteomes" id="UP000242519"/>
    </source>
</evidence>
<dbReference type="Proteomes" id="UP000242519">
    <property type="component" value="Unassembled WGS sequence"/>
</dbReference>
<feature type="binding site" evidence="3">
    <location>
        <position position="177"/>
    </location>
    <ligand>
        <name>Mn(2+)</name>
        <dbReference type="ChEBI" id="CHEBI:29035"/>
        <label>1</label>
    </ligand>
</feature>
<sequence length="480" mass="51989">MATKSHAKTARFYLALAAFSQVSLAVPTGTSTDPSPSSLLGYNPANGVVNQDTDDISFSLLPAQTEDAKIGNILDFNNVPNPQPIRGTKGGTDPGPRTEGYDVLNPDKLAPPGTDHGSVANAQWPLGLSHAKLGLGRAGWSRQQNIDNIPAATEMAGVDMRLEEGGYRELHWHKAAEWSYILNGSVRVEAVTEDGQTFVDDLSAGDIWYFPPGVPHSLQGLKGGVEFLLVFDDGSFSEDNTFLASEVFATVPKSVLSKNFDGLPLSAWKDIPAGELFIFPGTKAPTDIAEQNIVGSAGVVPIEKSFSYHLSKQAPQFTTEGGSVKIVDPKTFPVAEKFSAAIVTVKPGAIREIHWHPTSDEWNFFVAGSARIGIYVRLSSFCVLKKTNIFFQAAQGNARTFDYHAGDCGYIPKSTSHYVENIGTDDVIFIEVLQADHFSDISVGQWVGLLPPQITMDTLKLSKETVAQFKKEKQFVVQGR</sequence>
<comment type="caution">
    <text evidence="7">The sequence shown here is derived from an EMBL/GenBank/DDBJ whole genome shotgun (WGS) entry which is preliminary data.</text>
</comment>
<dbReference type="NCBIfam" id="TIGR03404">
    <property type="entry name" value="bicupin_oxalic"/>
    <property type="match status" value="1"/>
</dbReference>
<dbReference type="CDD" id="cd20305">
    <property type="entry name" value="cupin_OxDC_C"/>
    <property type="match status" value="1"/>
</dbReference>
<keyword evidence="1 3" id="KW-0479">Metal-binding</keyword>
<dbReference type="EMBL" id="MZNU01000380">
    <property type="protein sequence ID" value="OWO98734.1"/>
    <property type="molecule type" value="Genomic_DNA"/>
</dbReference>
<dbReference type="GO" id="GO:0033609">
    <property type="term" value="P:oxalate metabolic process"/>
    <property type="evidence" value="ECO:0007669"/>
    <property type="project" value="InterPro"/>
</dbReference>
<feature type="binding site" evidence="3">
    <location>
        <position position="171"/>
    </location>
    <ligand>
        <name>Mn(2+)</name>
        <dbReference type="ChEBI" id="CHEBI:29035"/>
        <label>1</label>
    </ligand>
</feature>
<dbReference type="Pfam" id="PF00190">
    <property type="entry name" value="Cupin_1"/>
    <property type="match status" value="2"/>
</dbReference>
<feature type="domain" description="Cupin type-1" evidence="6">
    <location>
        <begin position="308"/>
        <end position="467"/>
    </location>
</feature>
<feature type="binding site" evidence="3">
    <location>
        <position position="356"/>
    </location>
    <ligand>
        <name>Mn(2+)</name>
        <dbReference type="ChEBI" id="CHEBI:29035"/>
        <label>2</label>
    </ligand>
</feature>
<comment type="cofactor">
    <cofactor evidence="3">
        <name>Mn(2+)</name>
        <dbReference type="ChEBI" id="CHEBI:29035"/>
    </cofactor>
    <text evidence="3">Binds 2 manganese ions per subunit.</text>
</comment>
<feature type="domain" description="Cupin type-1" evidence="6">
    <location>
        <begin position="126"/>
        <end position="269"/>
    </location>
</feature>
<evidence type="ECO:0000313" key="7">
    <source>
        <dbReference type="EMBL" id="OWO98734.1"/>
    </source>
</evidence>
<feature type="binding site" evidence="3">
    <location>
        <position position="354"/>
    </location>
    <ligand>
        <name>Mn(2+)</name>
        <dbReference type="ChEBI" id="CHEBI:29035"/>
        <label>2</label>
    </ligand>
</feature>
<dbReference type="InterPro" id="IPR014710">
    <property type="entry name" value="RmlC-like_jellyroll"/>
</dbReference>
<feature type="region of interest" description="Disordered" evidence="4">
    <location>
        <begin position="77"/>
        <end position="99"/>
    </location>
</feature>
<feature type="binding site" evidence="3">
    <location>
        <position position="361"/>
    </location>
    <ligand>
        <name>Mn(2+)</name>
        <dbReference type="ChEBI" id="CHEBI:29035"/>
        <label>2</label>
    </ligand>
</feature>
<dbReference type="InParanoid" id="A0A218YTR4"/>
<keyword evidence="8" id="KW-1185">Reference proteome</keyword>
<feature type="active site" description="Proton donor" evidence="2">
    <location>
        <position position="431"/>
    </location>
</feature>
<feature type="chain" id="PRO_5013211034" description="Cupin type-1 domain-containing protein" evidence="5">
    <location>
        <begin position="26"/>
        <end position="480"/>
    </location>
</feature>
<evidence type="ECO:0000256" key="1">
    <source>
        <dbReference type="ARBA" id="ARBA00022723"/>
    </source>
</evidence>
<feature type="binding site" evidence="3">
    <location>
        <position position="417"/>
    </location>
    <ligand>
        <name>Mn(2+)</name>
        <dbReference type="ChEBI" id="CHEBI:29035"/>
        <label>2</label>
    </ligand>
</feature>
<dbReference type="OrthoDB" id="10263073at2759"/>
<gene>
    <name evidence="7" type="ORF">B2J93_8486</name>
</gene>
<dbReference type="InterPro" id="IPR006045">
    <property type="entry name" value="Cupin_1"/>
</dbReference>
<feature type="signal peptide" evidence="5">
    <location>
        <begin position="1"/>
        <end position="25"/>
    </location>
</feature>
<dbReference type="SUPFAM" id="SSF51182">
    <property type="entry name" value="RmlC-like cupins"/>
    <property type="match status" value="1"/>
</dbReference>